<keyword evidence="11 12" id="KW-1006">Bacterial flagellum protein export</keyword>
<reference evidence="14 15" key="1">
    <citation type="submission" date="2020-08" db="EMBL/GenBank/DDBJ databases">
        <title>Draft genome sequencing of an Anaerocolumna strain isolated from anoxic soil subjected to BSD treatment.</title>
        <authorList>
            <person name="Uek A."/>
            <person name="Tonouchi A."/>
        </authorList>
    </citation>
    <scope>NUCLEOTIDE SEQUENCE [LARGE SCALE GENOMIC DNA]</scope>
    <source>
        <strain evidence="14 15">CTTW</strain>
    </source>
</reference>
<dbReference type="GO" id="GO:0005886">
    <property type="term" value="C:plasma membrane"/>
    <property type="evidence" value="ECO:0007669"/>
    <property type="project" value="UniProtKB-SubCell"/>
</dbReference>
<evidence type="ECO:0000256" key="13">
    <source>
        <dbReference type="SAM" id="MobiDB-lite"/>
    </source>
</evidence>
<reference evidence="14 15" key="2">
    <citation type="submission" date="2020-08" db="EMBL/GenBank/DDBJ databases">
        <authorList>
            <person name="Ueki A."/>
            <person name="Tonouchi A."/>
        </authorList>
    </citation>
    <scope>NUCLEOTIDE SEQUENCE [LARGE SCALE GENOMIC DNA]</scope>
    <source>
        <strain evidence="14 15">CTTW</strain>
    </source>
</reference>
<dbReference type="PANTHER" id="PTHR30587:SF0">
    <property type="entry name" value="FLAGELLAR BIOSYNTHETIC PROTEIN FLIP"/>
    <property type="match status" value="1"/>
</dbReference>
<dbReference type="InterPro" id="IPR005838">
    <property type="entry name" value="T3SS_IM_P"/>
</dbReference>
<proteinExistence type="inferred from homology"/>
<dbReference type="Pfam" id="PF00813">
    <property type="entry name" value="FliP"/>
    <property type="match status" value="1"/>
</dbReference>
<evidence type="ECO:0000256" key="1">
    <source>
        <dbReference type="ARBA" id="ARBA00006257"/>
    </source>
</evidence>
<evidence type="ECO:0000256" key="7">
    <source>
        <dbReference type="ARBA" id="ARBA00022927"/>
    </source>
</evidence>
<name>A0A7I8DPC6_9FIRM</name>
<comment type="similarity">
    <text evidence="1 12">Belongs to the FliP/MopC/SpaP family.</text>
</comment>
<evidence type="ECO:0000256" key="6">
    <source>
        <dbReference type="ARBA" id="ARBA00022795"/>
    </source>
</evidence>
<dbReference type="PRINTS" id="PR00951">
    <property type="entry name" value="FLGBIOSNFLIP"/>
</dbReference>
<dbReference type="GO" id="GO:0044781">
    <property type="term" value="P:bacterial-type flagellum organization"/>
    <property type="evidence" value="ECO:0007669"/>
    <property type="project" value="UniProtKB-UniRule"/>
</dbReference>
<keyword evidence="3 12" id="KW-0813">Transport</keyword>
<dbReference type="KEGG" id="acht:bsdcttw_31930"/>
<keyword evidence="6 12" id="KW-1005">Bacterial flagellum biogenesis</keyword>
<feature type="region of interest" description="Disordered" evidence="13">
    <location>
        <begin position="42"/>
        <end position="73"/>
    </location>
</feature>
<dbReference type="GO" id="GO:0009425">
    <property type="term" value="C:bacterial-type flagellum basal body"/>
    <property type="evidence" value="ECO:0007669"/>
    <property type="project" value="UniProtKB-SubCell"/>
</dbReference>
<dbReference type="RefSeq" id="WP_185255855.1">
    <property type="nucleotide sequence ID" value="NZ_AP023368.1"/>
</dbReference>
<dbReference type="GO" id="GO:0009306">
    <property type="term" value="P:protein secretion"/>
    <property type="evidence" value="ECO:0007669"/>
    <property type="project" value="UniProtKB-UniRule"/>
</dbReference>
<keyword evidence="9 12" id="KW-0472">Membrane</keyword>
<evidence type="ECO:0000313" key="14">
    <source>
        <dbReference type="EMBL" id="BCK00153.1"/>
    </source>
</evidence>
<keyword evidence="8 12" id="KW-1133">Transmembrane helix</keyword>
<evidence type="ECO:0000313" key="15">
    <source>
        <dbReference type="Proteomes" id="UP000515703"/>
    </source>
</evidence>
<accession>A0A7I8DPC6</accession>
<dbReference type="PROSITE" id="PS01061">
    <property type="entry name" value="FLIP_2"/>
    <property type="match status" value="1"/>
</dbReference>
<feature type="compositionally biased region" description="Low complexity" evidence="13">
    <location>
        <begin position="60"/>
        <end position="71"/>
    </location>
</feature>
<comment type="function">
    <text evidence="12">Plays a role in the flagellum-specific transport system.</text>
</comment>
<evidence type="ECO:0000256" key="3">
    <source>
        <dbReference type="ARBA" id="ARBA00022448"/>
    </source>
</evidence>
<dbReference type="NCBIfam" id="TIGR01103">
    <property type="entry name" value="fliP"/>
    <property type="match status" value="1"/>
</dbReference>
<feature type="transmembrane region" description="Helical" evidence="12">
    <location>
        <begin position="102"/>
        <end position="132"/>
    </location>
</feature>
<dbReference type="EMBL" id="AP023368">
    <property type="protein sequence ID" value="BCK00153.1"/>
    <property type="molecule type" value="Genomic_DNA"/>
</dbReference>
<feature type="transmembrane region" description="Helical" evidence="12">
    <location>
        <begin position="144"/>
        <end position="163"/>
    </location>
</feature>
<sequence length="306" mass="33688">MEKRNKRILKKLVYVFFILFITGILTNKTDYVYATQNNGSAVTDTKDANQTKNGTTSNQTDKSGTSGTDGTADNNLSGQIGPFKFNLDTNPNGGGITSTLQIMLVITLISLAPSILIMVTSFTRIIIVLHFVRSALGTQTTPPNQVLIGIALFLTFFIMSPVITQINNDAVKPLSNGEITQQEAFTAGIKPLKQFMLKEVKPQDLKLFIDISEVNKDNSITNVEDLPITVIIPSFIISELRTAFIIGFVIYIPFIIIDMVVASTLMSMGMMMLPPTTISMPFKILLFILADGWNLVIGELVKTFYT</sequence>
<dbReference type="AlphaFoldDB" id="A0A7I8DPC6"/>
<dbReference type="NCBIfam" id="NF009438">
    <property type="entry name" value="PRK12797.1"/>
    <property type="match status" value="1"/>
</dbReference>
<organism evidence="14 15">
    <name type="scientific">Anaerocolumna chitinilytica</name>
    <dbReference type="NCBI Taxonomy" id="1727145"/>
    <lineage>
        <taxon>Bacteria</taxon>
        <taxon>Bacillati</taxon>
        <taxon>Bacillota</taxon>
        <taxon>Clostridia</taxon>
        <taxon>Lachnospirales</taxon>
        <taxon>Lachnospiraceae</taxon>
        <taxon>Anaerocolumna</taxon>
    </lineage>
</organism>
<keyword evidence="4 12" id="KW-1003">Cell membrane</keyword>
<feature type="transmembrane region" description="Helical" evidence="12">
    <location>
        <begin position="12"/>
        <end position="29"/>
    </location>
</feature>
<comment type="subcellular location">
    <subcellularLocation>
        <location evidence="12">Cell membrane</location>
        <topology evidence="12">Multi-pass membrane protein</topology>
    </subcellularLocation>
    <subcellularLocation>
        <location evidence="12">Bacterial flagellum basal body</location>
    </subcellularLocation>
</comment>
<dbReference type="InterPro" id="IPR005837">
    <property type="entry name" value="FliP"/>
</dbReference>
<evidence type="ECO:0000256" key="12">
    <source>
        <dbReference type="RuleBase" id="RU362069"/>
    </source>
</evidence>
<dbReference type="PRINTS" id="PR01302">
    <property type="entry name" value="TYPE3IMPPROT"/>
</dbReference>
<evidence type="ECO:0000256" key="9">
    <source>
        <dbReference type="ARBA" id="ARBA00023136"/>
    </source>
</evidence>
<feature type="transmembrane region" description="Helical" evidence="12">
    <location>
        <begin position="243"/>
        <end position="263"/>
    </location>
</feature>
<dbReference type="PANTHER" id="PTHR30587">
    <property type="entry name" value="FLAGELLAR BIOSYNTHETIC PROTEIN FLIP"/>
    <property type="match status" value="1"/>
</dbReference>
<keyword evidence="10" id="KW-0975">Bacterial flagellum</keyword>
<gene>
    <name evidence="12" type="primary">fliP</name>
    <name evidence="14" type="ORF">bsdcttw_31930</name>
</gene>
<evidence type="ECO:0000256" key="8">
    <source>
        <dbReference type="ARBA" id="ARBA00022989"/>
    </source>
</evidence>
<evidence type="ECO:0000256" key="11">
    <source>
        <dbReference type="ARBA" id="ARBA00023225"/>
    </source>
</evidence>
<evidence type="ECO:0000256" key="4">
    <source>
        <dbReference type="ARBA" id="ARBA00022475"/>
    </source>
</evidence>
<evidence type="ECO:0000256" key="10">
    <source>
        <dbReference type="ARBA" id="ARBA00023143"/>
    </source>
</evidence>
<dbReference type="Proteomes" id="UP000515703">
    <property type="component" value="Chromosome"/>
</dbReference>
<evidence type="ECO:0000256" key="5">
    <source>
        <dbReference type="ARBA" id="ARBA00022692"/>
    </source>
</evidence>
<feature type="transmembrane region" description="Helical" evidence="12">
    <location>
        <begin position="284"/>
        <end position="305"/>
    </location>
</feature>
<evidence type="ECO:0000256" key="2">
    <source>
        <dbReference type="ARBA" id="ARBA00021714"/>
    </source>
</evidence>
<protein>
    <recommendedName>
        <fullName evidence="2 12">Flagellar biosynthetic protein FliP</fullName>
    </recommendedName>
</protein>
<keyword evidence="15" id="KW-1185">Reference proteome</keyword>
<feature type="compositionally biased region" description="Polar residues" evidence="13">
    <location>
        <begin position="50"/>
        <end position="59"/>
    </location>
</feature>
<keyword evidence="5 12" id="KW-0812">Transmembrane</keyword>
<keyword evidence="7 12" id="KW-0653">Protein transport</keyword>